<gene>
    <name evidence="2" type="ORF">HID58_068119</name>
</gene>
<evidence type="ECO:0000313" key="2">
    <source>
        <dbReference type="EMBL" id="KAH0880725.1"/>
    </source>
</evidence>
<feature type="region of interest" description="Disordered" evidence="1">
    <location>
        <begin position="262"/>
        <end position="308"/>
    </location>
</feature>
<keyword evidence="3" id="KW-1185">Reference proteome</keyword>
<organism evidence="2 3">
    <name type="scientific">Brassica napus</name>
    <name type="common">Rape</name>
    <dbReference type="NCBI Taxonomy" id="3708"/>
    <lineage>
        <taxon>Eukaryota</taxon>
        <taxon>Viridiplantae</taxon>
        <taxon>Streptophyta</taxon>
        <taxon>Embryophyta</taxon>
        <taxon>Tracheophyta</taxon>
        <taxon>Spermatophyta</taxon>
        <taxon>Magnoliopsida</taxon>
        <taxon>eudicotyledons</taxon>
        <taxon>Gunneridae</taxon>
        <taxon>Pentapetalae</taxon>
        <taxon>rosids</taxon>
        <taxon>malvids</taxon>
        <taxon>Brassicales</taxon>
        <taxon>Brassicaceae</taxon>
        <taxon>Brassiceae</taxon>
        <taxon>Brassica</taxon>
    </lineage>
</organism>
<evidence type="ECO:0000313" key="3">
    <source>
        <dbReference type="Proteomes" id="UP000824890"/>
    </source>
</evidence>
<protein>
    <submittedName>
        <fullName evidence="2">Uncharacterized protein</fullName>
    </submittedName>
</protein>
<feature type="compositionally biased region" description="Polar residues" evidence="1">
    <location>
        <begin position="288"/>
        <end position="300"/>
    </location>
</feature>
<reference evidence="2 3" key="1">
    <citation type="submission" date="2021-05" db="EMBL/GenBank/DDBJ databases">
        <title>Genome Assembly of Synthetic Allotetraploid Brassica napus Reveals Homoeologous Exchanges between Subgenomes.</title>
        <authorList>
            <person name="Davis J.T."/>
        </authorList>
    </citation>
    <scope>NUCLEOTIDE SEQUENCE [LARGE SCALE GENOMIC DNA]</scope>
    <source>
        <strain evidence="3">cv. Da-Ae</strain>
        <tissue evidence="2">Seedling</tissue>
    </source>
</reference>
<dbReference type="Proteomes" id="UP000824890">
    <property type="component" value="Unassembled WGS sequence"/>
</dbReference>
<proteinExistence type="predicted"/>
<feature type="region of interest" description="Disordered" evidence="1">
    <location>
        <begin position="1"/>
        <end position="58"/>
    </location>
</feature>
<dbReference type="EMBL" id="JAGKQM010000015">
    <property type="protein sequence ID" value="KAH0880725.1"/>
    <property type="molecule type" value="Genomic_DNA"/>
</dbReference>
<evidence type="ECO:0000256" key="1">
    <source>
        <dbReference type="SAM" id="MobiDB-lite"/>
    </source>
</evidence>
<sequence>MRPSLTKETEAHHTFQERVDRHENIFGEPKAPSAPDNSKASWNGNPDQERPHIYGSPSYARRRENLNRTSQNGRDLFLQRSLGQWRPKQVTISETAPKPPHVQAGPPSHELTVVAQVQQPSGDVRAVTREAVMEDSHEVTRQYLSCADPVEAAVRKHRRQQQFNPPPPPGLCKVSLAKVTQLHSPLCRTSHLMSSCLPTRRLFSVLSREKRKVRVWSPAPATMLILLTTPHSEVGAKKIKSIISPLVQQKDNKILQDFQNRVSRRVSRTSSRRSPRENPNILRGASSKKGSFLNSKTPQRQELAHLPYIKPKCRKDQFQ</sequence>
<feature type="compositionally biased region" description="Polar residues" evidence="1">
    <location>
        <begin position="35"/>
        <end position="46"/>
    </location>
</feature>
<feature type="compositionally biased region" description="Basic and acidic residues" evidence="1">
    <location>
        <begin position="1"/>
        <end position="25"/>
    </location>
</feature>
<accession>A0ABQ7ZKG1</accession>
<feature type="compositionally biased region" description="Basic residues" evidence="1">
    <location>
        <begin position="262"/>
        <end position="273"/>
    </location>
</feature>
<name>A0ABQ7ZKG1_BRANA</name>
<comment type="caution">
    <text evidence="2">The sequence shown here is derived from an EMBL/GenBank/DDBJ whole genome shotgun (WGS) entry which is preliminary data.</text>
</comment>